<name>A0ABQ9HP59_9NEOP</name>
<feature type="region of interest" description="Disordered" evidence="1">
    <location>
        <begin position="100"/>
        <end position="133"/>
    </location>
</feature>
<gene>
    <name evidence="2" type="ORF">PR048_012161</name>
</gene>
<evidence type="ECO:0000313" key="2">
    <source>
        <dbReference type="EMBL" id="KAJ8885955.1"/>
    </source>
</evidence>
<evidence type="ECO:0000313" key="3">
    <source>
        <dbReference type="Proteomes" id="UP001159363"/>
    </source>
</evidence>
<feature type="compositionally biased region" description="Basic and acidic residues" evidence="1">
    <location>
        <begin position="19"/>
        <end position="30"/>
    </location>
</feature>
<accession>A0ABQ9HP59</accession>
<sequence>MRGKRTPPRKPTDAIPPPKIREWHHWESNPDRSASIPPSPPYPQQYTFHHVSHALSSVHTTHNRPPSSVLSAYVSLAAPHFAQIPHSSHWLPQRLPILQLRGGRNGRSPRKASDQRHRPARFPHADSTGLYPRPGIEPGSTWLEASRLIAQPPRPQGLLSTCIQKVGGEDREIISLRVTCSSLDSAEIDDAWTNYKNNKYSSPSALIFSSLHLPGFTSSRPFTPRTHRSPCLVVFRRRPSFSPMSRVPHSALRLIRRLPATKPLQSLQGRWPSSRNFANFLVTPRIFLRRLYVCRLLSRGRKRNCYFSQLSSLSIIPGFLHQVGGGGEATSSSVFGKGGSRLLPNEAHDLRYSRIHSNLILYTRNVFGNCLPACKPQQESNCKIDFKRVYTEVSFAIGSEFIRHALDDTAPIADMQRNKKRIPYCQIKCVGNTGATAKEQIPEVQLYKGLSLLIGLPLIRHTLQASATIIKGAAPFGRVEPDIVAAASKSYVRVATCFRICTPPTMISHILQHASHAPAISVTLPRANYCPFAAKRKALNWRAVLAFVSEWRDLGGS</sequence>
<dbReference type="EMBL" id="JARBHB010000004">
    <property type="protein sequence ID" value="KAJ8885955.1"/>
    <property type="molecule type" value="Genomic_DNA"/>
</dbReference>
<evidence type="ECO:0000256" key="1">
    <source>
        <dbReference type="SAM" id="MobiDB-lite"/>
    </source>
</evidence>
<reference evidence="2 3" key="1">
    <citation type="submission" date="2023-02" db="EMBL/GenBank/DDBJ databases">
        <title>LHISI_Scaffold_Assembly.</title>
        <authorList>
            <person name="Stuart O.P."/>
            <person name="Cleave R."/>
            <person name="Magrath M.J.L."/>
            <person name="Mikheyev A.S."/>
        </authorList>
    </citation>
    <scope>NUCLEOTIDE SEQUENCE [LARGE SCALE GENOMIC DNA]</scope>
    <source>
        <strain evidence="2">Daus_M_001</strain>
        <tissue evidence="2">Leg muscle</tissue>
    </source>
</reference>
<protein>
    <submittedName>
        <fullName evidence="2">Uncharacterized protein</fullName>
    </submittedName>
</protein>
<proteinExistence type="predicted"/>
<comment type="caution">
    <text evidence="2">The sequence shown here is derived from an EMBL/GenBank/DDBJ whole genome shotgun (WGS) entry which is preliminary data.</text>
</comment>
<keyword evidence="3" id="KW-1185">Reference proteome</keyword>
<dbReference type="Proteomes" id="UP001159363">
    <property type="component" value="Chromosome X"/>
</dbReference>
<organism evidence="2 3">
    <name type="scientific">Dryococelus australis</name>
    <dbReference type="NCBI Taxonomy" id="614101"/>
    <lineage>
        <taxon>Eukaryota</taxon>
        <taxon>Metazoa</taxon>
        <taxon>Ecdysozoa</taxon>
        <taxon>Arthropoda</taxon>
        <taxon>Hexapoda</taxon>
        <taxon>Insecta</taxon>
        <taxon>Pterygota</taxon>
        <taxon>Neoptera</taxon>
        <taxon>Polyneoptera</taxon>
        <taxon>Phasmatodea</taxon>
        <taxon>Verophasmatodea</taxon>
        <taxon>Anareolatae</taxon>
        <taxon>Phasmatidae</taxon>
        <taxon>Eurycanthinae</taxon>
        <taxon>Dryococelus</taxon>
    </lineage>
</organism>
<feature type="region of interest" description="Disordered" evidence="1">
    <location>
        <begin position="1"/>
        <end position="45"/>
    </location>
</feature>